<evidence type="ECO:0000313" key="6">
    <source>
        <dbReference type="Proteomes" id="UP000001075"/>
    </source>
</evidence>
<protein>
    <recommendedName>
        <fullName evidence="4">40S ribosomal protein S15a</fullName>
    </recommendedName>
</protein>
<organism evidence="5 6">
    <name type="scientific">Cricetulus griseus</name>
    <name type="common">Chinese hamster</name>
    <name type="synonym">Cricetulus barabensis griseus</name>
    <dbReference type="NCBI Taxonomy" id="10029"/>
    <lineage>
        <taxon>Eukaryota</taxon>
        <taxon>Metazoa</taxon>
        <taxon>Chordata</taxon>
        <taxon>Craniata</taxon>
        <taxon>Vertebrata</taxon>
        <taxon>Euteleostomi</taxon>
        <taxon>Mammalia</taxon>
        <taxon>Eutheria</taxon>
        <taxon>Euarchontoglires</taxon>
        <taxon>Glires</taxon>
        <taxon>Rodentia</taxon>
        <taxon>Myomorpha</taxon>
        <taxon>Muroidea</taxon>
        <taxon>Cricetidae</taxon>
        <taxon>Cricetinae</taxon>
        <taxon>Cricetulus</taxon>
    </lineage>
</organism>
<evidence type="ECO:0000256" key="4">
    <source>
        <dbReference type="ARBA" id="ARBA00035422"/>
    </source>
</evidence>
<keyword evidence="2 5" id="KW-0689">Ribosomal protein</keyword>
<dbReference type="InParanoid" id="G3I580"/>
<evidence type="ECO:0000256" key="3">
    <source>
        <dbReference type="ARBA" id="ARBA00023274"/>
    </source>
</evidence>
<dbReference type="Proteomes" id="UP000001075">
    <property type="component" value="Unassembled WGS sequence"/>
</dbReference>
<evidence type="ECO:0000256" key="2">
    <source>
        <dbReference type="ARBA" id="ARBA00022980"/>
    </source>
</evidence>
<dbReference type="InterPro" id="IPR000630">
    <property type="entry name" value="Ribosomal_uS8"/>
</dbReference>
<evidence type="ECO:0000256" key="1">
    <source>
        <dbReference type="ARBA" id="ARBA00006471"/>
    </source>
</evidence>
<dbReference type="GO" id="GO:0003735">
    <property type="term" value="F:structural constituent of ribosome"/>
    <property type="evidence" value="ECO:0007669"/>
    <property type="project" value="InterPro"/>
</dbReference>
<dbReference type="PANTHER" id="PTHR11758">
    <property type="entry name" value="40S RIBOSOMAL PROTEIN S15A"/>
    <property type="match status" value="1"/>
</dbReference>
<sequence length="73" mass="8331">MVHMNVLADAEKRGKHQVQVLIRPCCKAIVWLLTVMMKHDYIGESEITHDHGAGKVITNLTGSEQVWCDQPYR</sequence>
<name>G3I580_CRIGR</name>
<dbReference type="STRING" id="10029.G3I580"/>
<dbReference type="SUPFAM" id="SSF56047">
    <property type="entry name" value="Ribosomal protein S8"/>
    <property type="match status" value="1"/>
</dbReference>
<accession>G3I580</accession>
<dbReference type="Gene3D" id="3.30.1370.30">
    <property type="match status" value="1"/>
</dbReference>
<proteinExistence type="inferred from homology"/>
<dbReference type="GO" id="GO:1990904">
    <property type="term" value="C:ribonucleoprotein complex"/>
    <property type="evidence" value="ECO:0007669"/>
    <property type="project" value="UniProtKB-KW"/>
</dbReference>
<reference evidence="6" key="1">
    <citation type="journal article" date="2011" name="Nat. Biotechnol.">
        <title>The genomic sequence of the Chinese hamster ovary (CHO)-K1 cell line.</title>
        <authorList>
            <person name="Xu X."/>
            <person name="Nagarajan H."/>
            <person name="Lewis N.E."/>
            <person name="Pan S."/>
            <person name="Cai Z."/>
            <person name="Liu X."/>
            <person name="Chen W."/>
            <person name="Xie M."/>
            <person name="Wang W."/>
            <person name="Hammond S."/>
            <person name="Andersen M.R."/>
            <person name="Neff N."/>
            <person name="Passarelli B."/>
            <person name="Koh W."/>
            <person name="Fan H.C."/>
            <person name="Wang J."/>
            <person name="Gui Y."/>
            <person name="Lee K.H."/>
            <person name="Betenbaugh M.J."/>
            <person name="Quake S.R."/>
            <person name="Famili I."/>
            <person name="Palsson B.O."/>
            <person name="Wang J."/>
        </authorList>
    </citation>
    <scope>NUCLEOTIDE SEQUENCE [LARGE SCALE GENOMIC DNA]</scope>
    <source>
        <strain evidence="6">CHO K1 cell line</strain>
    </source>
</reference>
<keyword evidence="3" id="KW-0687">Ribonucleoprotein</keyword>
<evidence type="ECO:0000313" key="5">
    <source>
        <dbReference type="EMBL" id="EGW09531.1"/>
    </source>
</evidence>
<gene>
    <name evidence="5" type="ORF">I79_018623</name>
</gene>
<dbReference type="GO" id="GO:0005840">
    <property type="term" value="C:ribosome"/>
    <property type="evidence" value="ECO:0007669"/>
    <property type="project" value="UniProtKB-KW"/>
</dbReference>
<comment type="similarity">
    <text evidence="1">Belongs to the universal ribosomal protein uS8 family.</text>
</comment>
<dbReference type="GO" id="GO:0006412">
    <property type="term" value="P:translation"/>
    <property type="evidence" value="ECO:0007669"/>
    <property type="project" value="InterPro"/>
</dbReference>
<dbReference type="InterPro" id="IPR035987">
    <property type="entry name" value="Ribosomal_uS8_sf"/>
</dbReference>
<dbReference type="AlphaFoldDB" id="G3I580"/>
<dbReference type="EMBL" id="JH001286">
    <property type="protein sequence ID" value="EGW09531.1"/>
    <property type="molecule type" value="Genomic_DNA"/>
</dbReference>